<gene>
    <name evidence="1" type="ORF">Tci_668875</name>
</gene>
<name>A0A699KMF3_TANCI</name>
<evidence type="ECO:0008006" key="2">
    <source>
        <dbReference type="Google" id="ProtNLM"/>
    </source>
</evidence>
<dbReference type="AlphaFoldDB" id="A0A699KMF3"/>
<comment type="caution">
    <text evidence="1">The sequence shown here is derived from an EMBL/GenBank/DDBJ whole genome shotgun (WGS) entry which is preliminary data.</text>
</comment>
<accession>A0A699KMF3</accession>
<reference evidence="1" key="1">
    <citation type="journal article" date="2019" name="Sci. Rep.">
        <title>Draft genome of Tanacetum cinerariifolium, the natural source of mosquito coil.</title>
        <authorList>
            <person name="Yamashiro T."/>
            <person name="Shiraishi A."/>
            <person name="Satake H."/>
            <person name="Nakayama K."/>
        </authorList>
    </citation>
    <scope>NUCLEOTIDE SEQUENCE</scope>
</reference>
<evidence type="ECO:0000313" key="1">
    <source>
        <dbReference type="EMBL" id="GFA96903.1"/>
    </source>
</evidence>
<protein>
    <recommendedName>
        <fullName evidence="2">Pre-mRNA splicing Prp18-interacting factor</fullName>
    </recommendedName>
</protein>
<dbReference type="EMBL" id="BKCJ010524295">
    <property type="protein sequence ID" value="GFA96903.1"/>
    <property type="molecule type" value="Genomic_DNA"/>
</dbReference>
<sequence length="613" mass="69121">MSTFVLCVGCGEPLYGFSPCKWCTCEWCGIDTLNRICPLCHLSNSCANDHNPNSFDCPPDSYHPPHPTYETYSGDTCGNDSKFGYDCLPQFSLNYEPEPGCIQNYNSYPHDSPSFPQQYPCCDDCGVTHEPYQCQPKNHDYYRKQNSFYYSNSISFDQSQPQQYTVNHPIFSAHHDLLGSQKKLNFTLTKVNEQMTSLTSLCKLACQLVQKNLEEKQLEEAQAVKAQSWKFPVCYDDDDDEEGYNSLNDNIISKLPSYSAVTPTEPVDSLIMRDEHLNTIPATESDEFINSCVENLVPNPSESEGENGCDVPAGFTTFSNDLFDADYDSDSSDDQSLFVEDVREKIYSNPLFNEEIIPMEIDQRSFNAESDLIKSMPNHDSSVIISLKIDSLFDEFAGELTLLKSFPPGIDETDCHPEKEIRLVKRLLYDNLSPRPPKEIVFDVSNAAIESFSPSPIPNLDSDSLMEEIDLSFNPDDPMPPGIEEDDDDSERDIPILEELLENYSISLPTNESYHFDIPSPYRPPAKPPDGNTGTFNIKMMGDVSDQKVHIPNLTTTRILNQEKSPDLLSHLGFEAFQPSAECSMIINGKNIPLLDVPLFHFYPLDQLKYGGN</sequence>
<proteinExistence type="predicted"/>
<organism evidence="1">
    <name type="scientific">Tanacetum cinerariifolium</name>
    <name type="common">Dalmatian daisy</name>
    <name type="synonym">Chrysanthemum cinerariifolium</name>
    <dbReference type="NCBI Taxonomy" id="118510"/>
    <lineage>
        <taxon>Eukaryota</taxon>
        <taxon>Viridiplantae</taxon>
        <taxon>Streptophyta</taxon>
        <taxon>Embryophyta</taxon>
        <taxon>Tracheophyta</taxon>
        <taxon>Spermatophyta</taxon>
        <taxon>Magnoliopsida</taxon>
        <taxon>eudicotyledons</taxon>
        <taxon>Gunneridae</taxon>
        <taxon>Pentapetalae</taxon>
        <taxon>asterids</taxon>
        <taxon>campanulids</taxon>
        <taxon>Asterales</taxon>
        <taxon>Asteraceae</taxon>
        <taxon>Asteroideae</taxon>
        <taxon>Anthemideae</taxon>
        <taxon>Anthemidinae</taxon>
        <taxon>Tanacetum</taxon>
    </lineage>
</organism>